<dbReference type="EMBL" id="JAFREP010000018">
    <property type="protein sequence ID" value="MBO1320674.1"/>
    <property type="molecule type" value="Genomic_DNA"/>
</dbReference>
<comment type="caution">
    <text evidence="1">The sequence shown here is derived from an EMBL/GenBank/DDBJ whole genome shotgun (WGS) entry which is preliminary data.</text>
</comment>
<proteinExistence type="predicted"/>
<dbReference type="Proteomes" id="UP000664417">
    <property type="component" value="Unassembled WGS sequence"/>
</dbReference>
<evidence type="ECO:0000313" key="1">
    <source>
        <dbReference type="EMBL" id="MBO1320674.1"/>
    </source>
</evidence>
<evidence type="ECO:0000313" key="2">
    <source>
        <dbReference type="Proteomes" id="UP000664417"/>
    </source>
</evidence>
<dbReference type="RefSeq" id="WP_207860627.1">
    <property type="nucleotide sequence ID" value="NZ_JAFREP010000018.1"/>
</dbReference>
<protein>
    <submittedName>
        <fullName evidence="1">Uncharacterized protein</fullName>
    </submittedName>
</protein>
<gene>
    <name evidence="1" type="ORF">J3U88_19505</name>
</gene>
<reference evidence="1" key="1">
    <citation type="submission" date="2021-03" db="EMBL/GenBank/DDBJ databases">
        <authorList>
            <person name="Wang G."/>
        </authorList>
    </citation>
    <scope>NUCLEOTIDE SEQUENCE</scope>
    <source>
        <strain evidence="1">KCTC 12899</strain>
    </source>
</reference>
<dbReference type="AlphaFoldDB" id="A0A8J7QBJ9"/>
<sequence length="108" mass="12367">MIETNVSEKVARSLAEFADYALAEAFRACLVPPRADEKIWEWDRKEEKYLVWIIAEFEGYGVAVAYTEKGFGEKGYPWGLVSHEDNSTGSSNHWYQTLEECVADSCYL</sequence>
<name>A0A8J7QBJ9_9BACT</name>
<keyword evidence="2" id="KW-1185">Reference proteome</keyword>
<accession>A0A8J7QBJ9</accession>
<organism evidence="1 2">
    <name type="scientific">Acanthopleuribacter pedis</name>
    <dbReference type="NCBI Taxonomy" id="442870"/>
    <lineage>
        <taxon>Bacteria</taxon>
        <taxon>Pseudomonadati</taxon>
        <taxon>Acidobacteriota</taxon>
        <taxon>Holophagae</taxon>
        <taxon>Acanthopleuribacterales</taxon>
        <taxon>Acanthopleuribacteraceae</taxon>
        <taxon>Acanthopleuribacter</taxon>
    </lineage>
</organism>